<dbReference type="InterPro" id="IPR013783">
    <property type="entry name" value="Ig-like_fold"/>
</dbReference>
<evidence type="ECO:0000313" key="1">
    <source>
        <dbReference type="EMBL" id="PKK90985.1"/>
    </source>
</evidence>
<comment type="caution">
    <text evidence="1">The sequence shown here is derived from an EMBL/GenBank/DDBJ whole genome shotgun (WGS) entry which is preliminary data.</text>
</comment>
<dbReference type="AlphaFoldDB" id="A0A2N1PRL4"/>
<dbReference type="PROSITE" id="PS51257">
    <property type="entry name" value="PROKAR_LIPOPROTEIN"/>
    <property type="match status" value="1"/>
</dbReference>
<dbReference type="Pfam" id="PF05345">
    <property type="entry name" value="He_PIG"/>
    <property type="match status" value="1"/>
</dbReference>
<proteinExistence type="predicted"/>
<evidence type="ECO:0008006" key="3">
    <source>
        <dbReference type="Google" id="ProtNLM"/>
    </source>
</evidence>
<protein>
    <recommendedName>
        <fullName evidence="3">Cadherin domain-containing protein</fullName>
    </recommendedName>
</protein>
<evidence type="ECO:0000313" key="2">
    <source>
        <dbReference type="Proteomes" id="UP000233256"/>
    </source>
</evidence>
<gene>
    <name evidence="1" type="ORF">CVV64_04230</name>
</gene>
<dbReference type="Gene3D" id="2.60.40.10">
    <property type="entry name" value="Immunoglobulins"/>
    <property type="match status" value="2"/>
</dbReference>
<name>A0A2N1PRL4_9BACT</name>
<reference evidence="1 2" key="1">
    <citation type="journal article" date="2017" name="ISME J.">
        <title>Potential for microbial H2 and metal transformations associated with novel bacteria and archaea in deep terrestrial subsurface sediments.</title>
        <authorList>
            <person name="Hernsdorf A.W."/>
            <person name="Amano Y."/>
            <person name="Miyakawa K."/>
            <person name="Ise K."/>
            <person name="Suzuki Y."/>
            <person name="Anantharaman K."/>
            <person name="Probst A."/>
            <person name="Burstein D."/>
            <person name="Thomas B.C."/>
            <person name="Banfield J.F."/>
        </authorList>
    </citation>
    <scope>NUCLEOTIDE SEQUENCE [LARGE SCALE GENOMIC DNA]</scope>
    <source>
        <strain evidence="1">HGW-Wallbacteria-1</strain>
    </source>
</reference>
<dbReference type="EMBL" id="PGXC01000003">
    <property type="protein sequence ID" value="PKK90985.1"/>
    <property type="molecule type" value="Genomic_DNA"/>
</dbReference>
<dbReference type="SUPFAM" id="SSF49313">
    <property type="entry name" value="Cadherin-like"/>
    <property type="match status" value="1"/>
</dbReference>
<organism evidence="1 2">
    <name type="scientific">Candidatus Wallbacteria bacterium HGW-Wallbacteria-1</name>
    <dbReference type="NCBI Taxonomy" id="2013854"/>
    <lineage>
        <taxon>Bacteria</taxon>
        <taxon>Candidatus Walliibacteriota</taxon>
    </lineage>
</organism>
<accession>A0A2N1PRL4</accession>
<dbReference type="GO" id="GO:0016020">
    <property type="term" value="C:membrane"/>
    <property type="evidence" value="ECO:0007669"/>
    <property type="project" value="InterPro"/>
</dbReference>
<dbReference type="GO" id="GO:0005509">
    <property type="term" value="F:calcium ion binding"/>
    <property type="evidence" value="ECO:0007669"/>
    <property type="project" value="InterPro"/>
</dbReference>
<sequence>MRYLQLIFILTMISIIGQGCALLDRNVGVLVGEVAMTAASFQEEEPAITEQSGLFPGRPVMSHTVMIRRESGGFIDFEGMKITFPQKSVPIDTIVKISKYLEQEDQPVPVPVSQSYTGIYKVEPLNLLLDEPCTIKMTASSENLPLSSEKPPLGVFRYDGEHWVLQGASANSTSASANVRSLGFFKLHGDLSGNLNISFDKVKLFQHGGYTGIEAFIEQFKTPWGNTESFGRAGTGIDMIRNPSACVMTSAEVWEVRQNTRKMVLAKHLYTIAIFNKWWYHPEDDLIFNPLSRPLRYDEFLAPSEVYDLKRPSSEREGTSRVQWHQFLVTFDATGGWTVSEVPSAELESLENSTWESPFRIPGGTTPFRELYPNSRMVQDAEYFISISARLLDGAPYAPQGKMVTRSFRAGSLNPEPLGNSSIVMETPVGGSIHDAGTAIEFRASVTGPQGDGFLRMNWTSSIDGMLGQESWFRNASLSPGKHLITVTAQDISGNVISARSWITVSSTDLSPPRFISVPQDTAIYDRQYVYNAQAEEPDGEYLRFLLISSPSGMTVEADSGVLTWTPTYAHIGSNHVELRVQDPWGNIDSQTFAINVIDPLADTNAPFLEWVTPLDGDSIEGRIELRVSASDDNWLWKVKFHLITPEGKIFIGSREKAPYVIATDVTSLASGKWEFQASAIDRAGNKTLKSINVTIP</sequence>
<dbReference type="InterPro" id="IPR015919">
    <property type="entry name" value="Cadherin-like_sf"/>
</dbReference>
<dbReference type="Proteomes" id="UP000233256">
    <property type="component" value="Unassembled WGS sequence"/>
</dbReference>